<proteinExistence type="predicted"/>
<dbReference type="Pfam" id="PF00578">
    <property type="entry name" value="AhpC-TSA"/>
    <property type="match status" value="1"/>
</dbReference>
<dbReference type="SUPFAM" id="SSF52833">
    <property type="entry name" value="Thioredoxin-like"/>
    <property type="match status" value="1"/>
</dbReference>
<feature type="signal peptide" evidence="1">
    <location>
        <begin position="1"/>
        <end position="25"/>
    </location>
</feature>
<evidence type="ECO:0000313" key="4">
    <source>
        <dbReference type="Proteomes" id="UP000565711"/>
    </source>
</evidence>
<keyword evidence="1" id="KW-0732">Signal</keyword>
<comment type="caution">
    <text evidence="3">The sequence shown here is derived from an EMBL/GenBank/DDBJ whole genome shotgun (WGS) entry which is preliminary data.</text>
</comment>
<dbReference type="GO" id="GO:0016209">
    <property type="term" value="F:antioxidant activity"/>
    <property type="evidence" value="ECO:0007669"/>
    <property type="project" value="InterPro"/>
</dbReference>
<reference evidence="3 4" key="1">
    <citation type="submission" date="2020-04" db="EMBL/GenBank/DDBJ databases">
        <title>MicrobeNet Type strains.</title>
        <authorList>
            <person name="Nicholson A.C."/>
        </authorList>
    </citation>
    <scope>NUCLEOTIDE SEQUENCE [LARGE SCALE GENOMIC DNA]</scope>
    <source>
        <strain evidence="3 4">JCM 12354</strain>
    </source>
</reference>
<evidence type="ECO:0000259" key="2">
    <source>
        <dbReference type="PROSITE" id="PS51352"/>
    </source>
</evidence>
<dbReference type="EMBL" id="JAAXOP010000022">
    <property type="protein sequence ID" value="NKY53922.1"/>
    <property type="molecule type" value="Genomic_DNA"/>
</dbReference>
<organism evidence="3 4">
    <name type="scientific">Nocardia vermiculata</name>
    <dbReference type="NCBI Taxonomy" id="257274"/>
    <lineage>
        <taxon>Bacteria</taxon>
        <taxon>Bacillati</taxon>
        <taxon>Actinomycetota</taxon>
        <taxon>Actinomycetes</taxon>
        <taxon>Mycobacteriales</taxon>
        <taxon>Nocardiaceae</taxon>
        <taxon>Nocardia</taxon>
    </lineage>
</organism>
<accession>A0A846Y7T1</accession>
<dbReference type="GO" id="GO:0016491">
    <property type="term" value="F:oxidoreductase activity"/>
    <property type="evidence" value="ECO:0007669"/>
    <property type="project" value="InterPro"/>
</dbReference>
<dbReference type="InterPro" id="IPR036249">
    <property type="entry name" value="Thioredoxin-like_sf"/>
</dbReference>
<feature type="chain" id="PRO_5038974409" evidence="1">
    <location>
        <begin position="26"/>
        <end position="176"/>
    </location>
</feature>
<dbReference type="PROSITE" id="PS51257">
    <property type="entry name" value="PROKAR_LIPOPROTEIN"/>
    <property type="match status" value="1"/>
</dbReference>
<dbReference type="InterPro" id="IPR013766">
    <property type="entry name" value="Thioredoxin_domain"/>
</dbReference>
<evidence type="ECO:0000256" key="1">
    <source>
        <dbReference type="SAM" id="SignalP"/>
    </source>
</evidence>
<dbReference type="Proteomes" id="UP000565711">
    <property type="component" value="Unassembled WGS sequence"/>
</dbReference>
<dbReference type="Gene3D" id="3.40.30.10">
    <property type="entry name" value="Glutaredoxin"/>
    <property type="match status" value="1"/>
</dbReference>
<dbReference type="AlphaFoldDB" id="A0A846Y7T1"/>
<dbReference type="RefSeq" id="WP_067879437.1">
    <property type="nucleotide sequence ID" value="NZ_JAAXOP010000022.1"/>
</dbReference>
<protein>
    <submittedName>
        <fullName evidence="3">Redoxin domain-containing protein</fullName>
    </submittedName>
</protein>
<name>A0A846Y7T1_9NOCA</name>
<dbReference type="InterPro" id="IPR000866">
    <property type="entry name" value="AhpC/TSA"/>
</dbReference>
<gene>
    <name evidence="3" type="ORF">HGA08_27385</name>
</gene>
<sequence>MTSLLRSRYTAAAALALTGAVTLTACNSTDTSARPAAEAPANASAPAQITTVSGATVSVPGDKPTALFFFSVGCGECNGGAKSLQGAAETLGSAASFVLVDMNPGESAHTITGFQSDTGTQTIPAVIDTGATLTTRYSVAALSTLLVIDPSGKVSYRATDPSADQITAALRKAGAA</sequence>
<evidence type="ECO:0000313" key="3">
    <source>
        <dbReference type="EMBL" id="NKY53922.1"/>
    </source>
</evidence>
<dbReference type="PROSITE" id="PS51352">
    <property type="entry name" value="THIOREDOXIN_2"/>
    <property type="match status" value="1"/>
</dbReference>
<keyword evidence="4" id="KW-1185">Reference proteome</keyword>
<feature type="domain" description="Thioredoxin" evidence="2">
    <location>
        <begin position="28"/>
        <end position="175"/>
    </location>
</feature>